<reference evidence="1" key="1">
    <citation type="submission" date="2020-05" db="EMBL/GenBank/DDBJ databases">
        <title>WGS assembly of Panicum virgatum.</title>
        <authorList>
            <person name="Lovell J.T."/>
            <person name="Jenkins J."/>
            <person name="Shu S."/>
            <person name="Juenger T.E."/>
            <person name="Schmutz J."/>
        </authorList>
    </citation>
    <scope>NUCLEOTIDE SEQUENCE</scope>
    <source>
        <strain evidence="1">AP13</strain>
    </source>
</reference>
<name>A0A8T0WNH3_PANVG</name>
<dbReference type="EMBL" id="CM029038">
    <property type="protein sequence ID" value="KAG2648855.1"/>
    <property type="molecule type" value="Genomic_DNA"/>
</dbReference>
<protein>
    <submittedName>
        <fullName evidence="1">Uncharacterized protein</fullName>
    </submittedName>
</protein>
<comment type="caution">
    <text evidence="1">The sequence shown here is derived from an EMBL/GenBank/DDBJ whole genome shotgun (WGS) entry which is preliminary data.</text>
</comment>
<dbReference type="Proteomes" id="UP000823388">
    <property type="component" value="Chromosome 1N"/>
</dbReference>
<evidence type="ECO:0000313" key="2">
    <source>
        <dbReference type="Proteomes" id="UP000823388"/>
    </source>
</evidence>
<dbReference type="AlphaFoldDB" id="A0A8T0WNH3"/>
<proteinExistence type="predicted"/>
<gene>
    <name evidence="1" type="ORF">PVAP13_1NG068350</name>
</gene>
<accession>A0A8T0WNH3</accession>
<evidence type="ECO:0000313" key="1">
    <source>
        <dbReference type="EMBL" id="KAG2648855.1"/>
    </source>
</evidence>
<organism evidence="1 2">
    <name type="scientific">Panicum virgatum</name>
    <name type="common">Blackwell switchgrass</name>
    <dbReference type="NCBI Taxonomy" id="38727"/>
    <lineage>
        <taxon>Eukaryota</taxon>
        <taxon>Viridiplantae</taxon>
        <taxon>Streptophyta</taxon>
        <taxon>Embryophyta</taxon>
        <taxon>Tracheophyta</taxon>
        <taxon>Spermatophyta</taxon>
        <taxon>Magnoliopsida</taxon>
        <taxon>Liliopsida</taxon>
        <taxon>Poales</taxon>
        <taxon>Poaceae</taxon>
        <taxon>PACMAD clade</taxon>
        <taxon>Panicoideae</taxon>
        <taxon>Panicodae</taxon>
        <taxon>Paniceae</taxon>
        <taxon>Panicinae</taxon>
        <taxon>Panicum</taxon>
        <taxon>Panicum sect. Hiantes</taxon>
    </lineage>
</organism>
<sequence>MSYKCYDDETFVTAPDVELDAELILESMNDQQQGKHILDHSCSYLNS</sequence>
<keyword evidence="2" id="KW-1185">Reference proteome</keyword>